<dbReference type="GO" id="GO:0045493">
    <property type="term" value="P:xylan catabolic process"/>
    <property type="evidence" value="ECO:0007669"/>
    <property type="project" value="InterPro"/>
</dbReference>
<evidence type="ECO:0000313" key="3">
    <source>
        <dbReference type="EMBL" id="GAJ07267.1"/>
    </source>
</evidence>
<dbReference type="InterPro" id="IPR032287">
    <property type="entry name" value="DUF4838"/>
</dbReference>
<sequence>AVIAVPARPSPDESLAAQELLHYLQLATGQRLDIVTEAEATSPAIFLGLTGAAGELGLPDPELGRAGFIVQSHGEALVIAGNNGLATRYGVYWLLGQRLGVRWYIPTEMFEIVPKLEKVTLENLSVREIPAFEPRTYRCVWQGRDCSYVGDRDPVHGCDLWVTRNLLTVDSRGAAREQSHSLRRIIVPSRYRDEHPEYLPLLEGRRLLPEDTRHNWQPCLTDPHVIAIAAQWVLDYFAA</sequence>
<keyword evidence="1" id="KW-0378">Hydrolase</keyword>
<evidence type="ECO:0000259" key="2">
    <source>
        <dbReference type="Pfam" id="PF03648"/>
    </source>
</evidence>
<proteinExistence type="predicted"/>
<evidence type="ECO:0000256" key="1">
    <source>
        <dbReference type="ARBA" id="ARBA00022801"/>
    </source>
</evidence>
<feature type="non-terminal residue" evidence="3">
    <location>
        <position position="239"/>
    </location>
</feature>
<reference evidence="3" key="1">
    <citation type="journal article" date="2014" name="Front. Microbiol.">
        <title>High frequency of phylogenetically diverse reductive dehalogenase-homologous genes in deep subseafloor sedimentary metagenomes.</title>
        <authorList>
            <person name="Kawai M."/>
            <person name="Futagami T."/>
            <person name="Toyoda A."/>
            <person name="Takaki Y."/>
            <person name="Nishi S."/>
            <person name="Hori S."/>
            <person name="Arai W."/>
            <person name="Tsubouchi T."/>
            <person name="Morono Y."/>
            <person name="Uchiyama I."/>
            <person name="Ito T."/>
            <person name="Fujiyama A."/>
            <person name="Inagaki F."/>
            <person name="Takami H."/>
        </authorList>
    </citation>
    <scope>NUCLEOTIDE SEQUENCE</scope>
    <source>
        <strain evidence="3">Expedition CK06-06</strain>
    </source>
</reference>
<feature type="domain" description="Alpha glucuronidase N-terminal" evidence="2">
    <location>
        <begin position="10"/>
        <end position="92"/>
    </location>
</feature>
<dbReference type="InterPro" id="IPR005154">
    <property type="entry name" value="Glyco_hydro_67_aGlcAse_N"/>
</dbReference>
<dbReference type="InterPro" id="IPR029018">
    <property type="entry name" value="Hex-like_dom2"/>
</dbReference>
<gene>
    <name evidence="3" type="ORF">S12H4_52350</name>
</gene>
<dbReference type="PANTHER" id="PTHR47406">
    <property type="entry name" value="COAGULATION FACTOR 5/8 TYPE, C-TERMINAL"/>
    <property type="match status" value="1"/>
</dbReference>
<dbReference type="Pfam" id="PF16126">
    <property type="entry name" value="DUF4838"/>
    <property type="match status" value="1"/>
</dbReference>
<dbReference type="PANTHER" id="PTHR47406:SF2">
    <property type="entry name" value="ALPHA GLUCURONIDASE N-TERMINAL DOMAIN-CONTAINING PROTEIN"/>
    <property type="match status" value="1"/>
</dbReference>
<feature type="non-terminal residue" evidence="3">
    <location>
        <position position="1"/>
    </location>
</feature>
<dbReference type="Gene3D" id="3.30.379.10">
    <property type="entry name" value="Chitobiase/beta-hexosaminidase domain 2-like"/>
    <property type="match status" value="1"/>
</dbReference>
<comment type="caution">
    <text evidence="3">The sequence shown here is derived from an EMBL/GenBank/DDBJ whole genome shotgun (WGS) entry which is preliminary data.</text>
</comment>
<organism evidence="3">
    <name type="scientific">marine sediment metagenome</name>
    <dbReference type="NCBI Taxonomy" id="412755"/>
    <lineage>
        <taxon>unclassified sequences</taxon>
        <taxon>metagenomes</taxon>
        <taxon>ecological metagenomes</taxon>
    </lineage>
</organism>
<protein>
    <recommendedName>
        <fullName evidence="2">Alpha glucuronidase N-terminal domain-containing protein</fullName>
    </recommendedName>
</protein>
<dbReference type="EMBL" id="BARW01033205">
    <property type="protein sequence ID" value="GAJ07267.1"/>
    <property type="molecule type" value="Genomic_DNA"/>
</dbReference>
<accession>X1UUG4</accession>
<dbReference type="SUPFAM" id="SSF55545">
    <property type="entry name" value="beta-N-acetylhexosaminidase-like domain"/>
    <property type="match status" value="1"/>
</dbReference>
<name>X1UUG4_9ZZZZ</name>
<dbReference type="GO" id="GO:0046559">
    <property type="term" value="F:alpha-glucuronidase activity"/>
    <property type="evidence" value="ECO:0007669"/>
    <property type="project" value="InterPro"/>
</dbReference>
<dbReference type="AlphaFoldDB" id="X1UUG4"/>
<dbReference type="Pfam" id="PF03648">
    <property type="entry name" value="Glyco_hydro_67N"/>
    <property type="match status" value="1"/>
</dbReference>